<dbReference type="STRING" id="1908236.BEN48_02435"/>
<comment type="caution">
    <text evidence="1">The sequence shown here is derived from an EMBL/GenBank/DDBJ whole genome shotgun (WGS) entry which is preliminary data.</text>
</comment>
<evidence type="ECO:0000313" key="1">
    <source>
        <dbReference type="EMBL" id="OGX84616.1"/>
    </source>
</evidence>
<dbReference type="Proteomes" id="UP000177791">
    <property type="component" value="Unassembled WGS sequence"/>
</dbReference>
<organism evidence="1 2">
    <name type="scientific">Hymenobacter glacialis</name>
    <dbReference type="NCBI Taxonomy" id="1908236"/>
    <lineage>
        <taxon>Bacteria</taxon>
        <taxon>Pseudomonadati</taxon>
        <taxon>Bacteroidota</taxon>
        <taxon>Cytophagia</taxon>
        <taxon>Cytophagales</taxon>
        <taxon>Hymenobacteraceae</taxon>
        <taxon>Hymenobacter</taxon>
    </lineage>
</organism>
<reference evidence="1 2" key="1">
    <citation type="submission" date="2016-08" db="EMBL/GenBank/DDBJ databases">
        <title>Hymenobacter coccineus sp. nov., Hymenobacter lapidarius sp. nov. and Hymenobacter glacialis sp. nov., isolated from Antarctic soil.</title>
        <authorList>
            <person name="Sedlacek I."/>
            <person name="Kralova S."/>
            <person name="Kyrova K."/>
            <person name="Maslanova I."/>
            <person name="Stankova E."/>
            <person name="Vrbovska V."/>
            <person name="Nemec M."/>
            <person name="Bartak M."/>
            <person name="Svec P."/>
            <person name="Busse H.-J."/>
            <person name="Pantucek R."/>
        </authorList>
    </citation>
    <scope>NUCLEOTIDE SEQUENCE [LARGE SCALE GENOMIC DNA]</scope>
    <source>
        <strain evidence="1 2">CCM 8648</strain>
    </source>
</reference>
<dbReference type="AlphaFoldDB" id="A0A1G1T1A1"/>
<proteinExistence type="predicted"/>
<gene>
    <name evidence="1" type="ORF">BEN48_02435</name>
</gene>
<accession>A0A1G1T1A1</accession>
<dbReference type="RefSeq" id="WP_070734684.1">
    <property type="nucleotide sequence ID" value="NZ_MDZC01000068.1"/>
</dbReference>
<dbReference type="OrthoDB" id="9890987at2"/>
<protein>
    <submittedName>
        <fullName evidence="1">Uncharacterized protein</fullName>
    </submittedName>
</protein>
<sequence>MQDGHNDLLLPLRNVAACARALHRCLADLPATRQRVENARQEGWRYSHHHQCALTAEVIWGLFPMQP</sequence>
<evidence type="ECO:0000313" key="2">
    <source>
        <dbReference type="Proteomes" id="UP000177791"/>
    </source>
</evidence>
<name>A0A1G1T1A1_9BACT</name>
<dbReference type="SUPFAM" id="SSF53756">
    <property type="entry name" value="UDP-Glycosyltransferase/glycogen phosphorylase"/>
    <property type="match status" value="1"/>
</dbReference>
<dbReference type="EMBL" id="MDZC01000068">
    <property type="protein sequence ID" value="OGX84616.1"/>
    <property type="molecule type" value="Genomic_DNA"/>
</dbReference>
<keyword evidence="2" id="KW-1185">Reference proteome</keyword>